<proteinExistence type="inferred from homology"/>
<dbReference type="Gene3D" id="3.40.640.10">
    <property type="entry name" value="Type I PLP-dependent aspartate aminotransferase-like (Major domain)"/>
    <property type="match status" value="1"/>
</dbReference>
<dbReference type="InterPro" id="IPR015421">
    <property type="entry name" value="PyrdxlP-dep_Trfase_major"/>
</dbReference>
<evidence type="ECO:0000313" key="2">
    <source>
        <dbReference type="EMBL" id="REI41617.1"/>
    </source>
</evidence>
<dbReference type="InterPro" id="IPR015422">
    <property type="entry name" value="PyrdxlP-dep_Trfase_small"/>
</dbReference>
<keyword evidence="2" id="KW-0808">Transferase</keyword>
<dbReference type="PANTHER" id="PTHR30244:SF30">
    <property type="entry name" value="BLR5990 PROTEIN"/>
    <property type="match status" value="1"/>
</dbReference>
<keyword evidence="2" id="KW-0032">Aminotransferase</keyword>
<dbReference type="SUPFAM" id="SSF53383">
    <property type="entry name" value="PLP-dependent transferases"/>
    <property type="match status" value="1"/>
</dbReference>
<dbReference type="CDD" id="cd00616">
    <property type="entry name" value="AHBA_syn"/>
    <property type="match status" value="1"/>
</dbReference>
<dbReference type="PANTHER" id="PTHR30244">
    <property type="entry name" value="TRANSAMINASE"/>
    <property type="match status" value="1"/>
</dbReference>
<dbReference type="PIRSF" id="PIRSF000390">
    <property type="entry name" value="PLP_StrS"/>
    <property type="match status" value="1"/>
</dbReference>
<dbReference type="InterPro" id="IPR015424">
    <property type="entry name" value="PyrdxlP-dep_Trfase"/>
</dbReference>
<protein>
    <submittedName>
        <fullName evidence="2">Aminotransferase class I/II-fold pyridoxal phosphate-dependent enzyme</fullName>
    </submittedName>
</protein>
<dbReference type="GO" id="GO:0008483">
    <property type="term" value="F:transaminase activity"/>
    <property type="evidence" value="ECO:0007669"/>
    <property type="project" value="UniProtKB-KW"/>
</dbReference>
<evidence type="ECO:0000256" key="1">
    <source>
        <dbReference type="RuleBase" id="RU004508"/>
    </source>
</evidence>
<comment type="similarity">
    <text evidence="1">Belongs to the DegT/DnrJ/EryC1 family.</text>
</comment>
<accession>A0ABX9KIA9</accession>
<organism evidence="2 3">
    <name type="scientific">Psychrilyobacter piezotolerans</name>
    <dbReference type="NCBI Taxonomy" id="2293438"/>
    <lineage>
        <taxon>Bacteria</taxon>
        <taxon>Fusobacteriati</taxon>
        <taxon>Fusobacteriota</taxon>
        <taxon>Fusobacteriia</taxon>
        <taxon>Fusobacteriales</taxon>
        <taxon>Fusobacteriaceae</taxon>
        <taxon>Psychrilyobacter</taxon>
    </lineage>
</organism>
<keyword evidence="1" id="KW-0663">Pyridoxal phosphate</keyword>
<dbReference type="Proteomes" id="UP000263486">
    <property type="component" value="Unassembled WGS sequence"/>
</dbReference>
<name>A0ABX9KIA9_9FUSO</name>
<sequence>MKEIKGFWEGKQSDISLSVPNLSEDALENIRECIGTGWLVRGRFVTEFEEMLARYTNLEKVVTVQSGTAGLHEAYRLLGIEDGDEFIVPNVTFISTVNAAVYLKAHPIFMDCDNSLNMDLDKLEEFLKIECEEREEGIYNKKSGRRIKVIAVVHLFGNLIDMERVMEIAERYGLKVLEDAAQAMGSFYTAGEYKGRHAGTVGDLGVISFNANKIITAAGGGVILSKDLDLLQEARFLAAVAKTPSPYISHDEVGYNYGLTNVQGAFGVSQMKKLEEFVEVKIKNYNLYKTMIEDIEGIELLSVNKGTRSNHWFYAIVIDKEKYGISRNELFEKLTEAGIQTCPLWGLMSEQKPFKDYQSYKIEKSKYYVENTLNIPCSTNLKEKEVVKVVEKLREFSK</sequence>
<comment type="caution">
    <text evidence="2">The sequence shown here is derived from an EMBL/GenBank/DDBJ whole genome shotgun (WGS) entry which is preliminary data.</text>
</comment>
<gene>
    <name evidence="2" type="ORF">DYH56_06755</name>
</gene>
<reference evidence="2 3" key="1">
    <citation type="submission" date="2018-08" db="EMBL/GenBank/DDBJ databases">
        <title>Draft genome sequence of Psychrilyobacter sp. strain SD5 isolated from Black Sea water.</title>
        <authorList>
            <person name="Yadav S."/>
            <person name="Villanueva L."/>
            <person name="Damste J.S.S."/>
        </authorList>
    </citation>
    <scope>NUCLEOTIDE SEQUENCE [LARGE SCALE GENOMIC DNA]</scope>
    <source>
        <strain evidence="2 3">SD5</strain>
    </source>
</reference>
<dbReference type="Gene3D" id="3.90.1150.10">
    <property type="entry name" value="Aspartate Aminotransferase, domain 1"/>
    <property type="match status" value="1"/>
</dbReference>
<dbReference type="EMBL" id="QUAJ01000009">
    <property type="protein sequence ID" value="REI41617.1"/>
    <property type="molecule type" value="Genomic_DNA"/>
</dbReference>
<evidence type="ECO:0000313" key="3">
    <source>
        <dbReference type="Proteomes" id="UP000263486"/>
    </source>
</evidence>
<dbReference type="Pfam" id="PF01041">
    <property type="entry name" value="DegT_DnrJ_EryC1"/>
    <property type="match status" value="1"/>
</dbReference>
<keyword evidence="3" id="KW-1185">Reference proteome</keyword>
<dbReference type="InterPro" id="IPR000653">
    <property type="entry name" value="DegT/StrS_aminotransferase"/>
</dbReference>